<accession>A0ABV7AVP2</accession>
<dbReference type="PROSITE" id="PS00099">
    <property type="entry name" value="THIOLASE_3"/>
    <property type="match status" value="1"/>
</dbReference>
<feature type="domain" description="Thiolase N-terminal" evidence="5">
    <location>
        <begin position="14"/>
        <end position="280"/>
    </location>
</feature>
<protein>
    <submittedName>
        <fullName evidence="7">Thiolase family protein</fullName>
    </submittedName>
</protein>
<keyword evidence="8" id="KW-1185">Reference proteome</keyword>
<dbReference type="NCBIfam" id="TIGR01930">
    <property type="entry name" value="AcCoA-C-Actrans"/>
    <property type="match status" value="1"/>
</dbReference>
<gene>
    <name evidence="7" type="ORF">ACFOJE_15525</name>
</gene>
<dbReference type="Proteomes" id="UP001595457">
    <property type="component" value="Unassembled WGS sequence"/>
</dbReference>
<dbReference type="RefSeq" id="WP_377815383.1">
    <property type="nucleotide sequence ID" value="NZ_JBHRSJ010000031.1"/>
</dbReference>
<name>A0ABV7AVP2_9GAMM</name>
<evidence type="ECO:0000256" key="4">
    <source>
        <dbReference type="RuleBase" id="RU003557"/>
    </source>
</evidence>
<feature type="domain" description="Thiolase C-terminal" evidence="6">
    <location>
        <begin position="290"/>
        <end position="410"/>
    </location>
</feature>
<dbReference type="PANTHER" id="PTHR18919">
    <property type="entry name" value="ACETYL-COA C-ACYLTRANSFERASE"/>
    <property type="match status" value="1"/>
</dbReference>
<dbReference type="Gene3D" id="3.40.47.10">
    <property type="match status" value="1"/>
</dbReference>
<dbReference type="Pfam" id="PF02803">
    <property type="entry name" value="Thiolase_C"/>
    <property type="match status" value="1"/>
</dbReference>
<dbReference type="InterPro" id="IPR016039">
    <property type="entry name" value="Thiolase-like"/>
</dbReference>
<evidence type="ECO:0000259" key="5">
    <source>
        <dbReference type="Pfam" id="PF00108"/>
    </source>
</evidence>
<dbReference type="CDD" id="cd00751">
    <property type="entry name" value="thiolase"/>
    <property type="match status" value="1"/>
</dbReference>
<dbReference type="PIRSF" id="PIRSF000429">
    <property type="entry name" value="Ac-CoA_Ac_transf"/>
    <property type="match status" value="1"/>
</dbReference>
<proteinExistence type="inferred from homology"/>
<evidence type="ECO:0000256" key="2">
    <source>
        <dbReference type="ARBA" id="ARBA00022679"/>
    </source>
</evidence>
<dbReference type="PANTHER" id="PTHR18919:SF107">
    <property type="entry name" value="ACETYL-COA ACETYLTRANSFERASE, CYTOSOLIC"/>
    <property type="match status" value="1"/>
</dbReference>
<comment type="caution">
    <text evidence="7">The sequence shown here is derived from an EMBL/GenBank/DDBJ whole genome shotgun (WGS) entry which is preliminary data.</text>
</comment>
<sequence>MSRAAGLYSAFDEVCLVDALRTPWVDLGGALAQVSPIDLGIAVARGLFARSGIEAAAVDSVIAGSMAQASFDAYFLPRHIGLYSGVPQAVPALAVQRICGTGFEILRQAGEQIARGSAALALCVASESMSRNPIAAYTHRGGFRLGVPVEFKDFLWEALFDPAAGIDMLQTAENLARIHGLERETVDRFAARSFARALAAQEAGWFAGEILPLERARFSLEGGRERALDLPRGVETVERDSHVRASSFEALQRLRPVHAGGVQTAGNSCAVVDGAAAALVGACRDFPGARPLAWLRAVSACGVAPERMGIGPVAAIRLLLERSALTLADIGRFEINEAQSAQVLAVQRELEIDTECLNVHGGAIALGHPLVATGLRLTLTLARQLRTAKLRYGVAAACIGGGQGMAMLIENPDYRG</sequence>
<dbReference type="InterPro" id="IPR002155">
    <property type="entry name" value="Thiolase"/>
</dbReference>
<keyword evidence="2 4" id="KW-0808">Transferase</keyword>
<evidence type="ECO:0000256" key="1">
    <source>
        <dbReference type="ARBA" id="ARBA00010982"/>
    </source>
</evidence>
<keyword evidence="3 4" id="KW-0012">Acyltransferase</keyword>
<dbReference type="EMBL" id="JBHRSJ010000031">
    <property type="protein sequence ID" value="MFC2973613.1"/>
    <property type="molecule type" value="Genomic_DNA"/>
</dbReference>
<dbReference type="InterPro" id="IPR020616">
    <property type="entry name" value="Thiolase_N"/>
</dbReference>
<dbReference type="Pfam" id="PF00108">
    <property type="entry name" value="Thiolase_N"/>
    <property type="match status" value="1"/>
</dbReference>
<comment type="similarity">
    <text evidence="1 4">Belongs to the thiolase-like superfamily. Thiolase family.</text>
</comment>
<evidence type="ECO:0000313" key="8">
    <source>
        <dbReference type="Proteomes" id="UP001595457"/>
    </source>
</evidence>
<organism evidence="7 8">
    <name type="scientific">Azotobacter bryophylli</name>
    <dbReference type="NCBI Taxonomy" id="1986537"/>
    <lineage>
        <taxon>Bacteria</taxon>
        <taxon>Pseudomonadati</taxon>
        <taxon>Pseudomonadota</taxon>
        <taxon>Gammaproteobacteria</taxon>
        <taxon>Pseudomonadales</taxon>
        <taxon>Pseudomonadaceae</taxon>
        <taxon>Azotobacter</taxon>
    </lineage>
</organism>
<reference evidence="8" key="1">
    <citation type="journal article" date="2019" name="Int. J. Syst. Evol. Microbiol.">
        <title>The Global Catalogue of Microorganisms (GCM) 10K type strain sequencing project: providing services to taxonomists for standard genome sequencing and annotation.</title>
        <authorList>
            <consortium name="The Broad Institute Genomics Platform"/>
            <consortium name="The Broad Institute Genome Sequencing Center for Infectious Disease"/>
            <person name="Wu L."/>
            <person name="Ma J."/>
        </authorList>
    </citation>
    <scope>NUCLEOTIDE SEQUENCE [LARGE SCALE GENOMIC DNA]</scope>
    <source>
        <strain evidence="8">KCTC 62195</strain>
    </source>
</reference>
<dbReference type="InterPro" id="IPR020617">
    <property type="entry name" value="Thiolase_C"/>
</dbReference>
<evidence type="ECO:0000256" key="3">
    <source>
        <dbReference type="ARBA" id="ARBA00023315"/>
    </source>
</evidence>
<evidence type="ECO:0000313" key="7">
    <source>
        <dbReference type="EMBL" id="MFC2973613.1"/>
    </source>
</evidence>
<dbReference type="SUPFAM" id="SSF53901">
    <property type="entry name" value="Thiolase-like"/>
    <property type="match status" value="2"/>
</dbReference>
<dbReference type="InterPro" id="IPR020610">
    <property type="entry name" value="Thiolase_AS"/>
</dbReference>
<evidence type="ECO:0000259" key="6">
    <source>
        <dbReference type="Pfam" id="PF02803"/>
    </source>
</evidence>